<name>A0A9W4SLG9_9GLOM</name>
<dbReference type="OrthoDB" id="2448307at2759"/>
<keyword evidence="1" id="KW-0472">Membrane</keyword>
<dbReference type="AlphaFoldDB" id="A0A9W4SLG9"/>
<dbReference type="PANTHER" id="PTHR34391:SF1">
    <property type="entry name" value="UPF0658 GOLGI APPARATUS MEMBRANE PROTEIN C1952.10C-RELATED"/>
    <property type="match status" value="1"/>
</dbReference>
<evidence type="ECO:0000313" key="3">
    <source>
        <dbReference type="Proteomes" id="UP001153678"/>
    </source>
</evidence>
<protein>
    <submittedName>
        <fullName evidence="2">11544_t:CDS:1</fullName>
    </submittedName>
</protein>
<feature type="transmembrane region" description="Helical" evidence="1">
    <location>
        <begin position="302"/>
        <end position="326"/>
    </location>
</feature>
<proteinExistence type="predicted"/>
<feature type="transmembrane region" description="Helical" evidence="1">
    <location>
        <begin position="242"/>
        <end position="260"/>
    </location>
</feature>
<comment type="caution">
    <text evidence="2">The sequence shown here is derived from an EMBL/GenBank/DDBJ whole genome shotgun (WGS) entry which is preliminary data.</text>
</comment>
<evidence type="ECO:0000256" key="1">
    <source>
        <dbReference type="SAM" id="Phobius"/>
    </source>
</evidence>
<keyword evidence="1" id="KW-0812">Transmembrane</keyword>
<feature type="transmembrane region" description="Helical" evidence="1">
    <location>
        <begin position="80"/>
        <end position="98"/>
    </location>
</feature>
<reference evidence="2" key="1">
    <citation type="submission" date="2022-08" db="EMBL/GenBank/DDBJ databases">
        <authorList>
            <person name="Kallberg Y."/>
            <person name="Tangrot J."/>
            <person name="Rosling A."/>
        </authorList>
    </citation>
    <scope>NUCLEOTIDE SEQUENCE</scope>
    <source>
        <strain evidence="2">Wild A</strain>
    </source>
</reference>
<evidence type="ECO:0000313" key="2">
    <source>
        <dbReference type="EMBL" id="CAI2172968.1"/>
    </source>
</evidence>
<gene>
    <name evidence="2" type="ORF">FWILDA_LOCUS5847</name>
</gene>
<dbReference type="EMBL" id="CAMKVN010001003">
    <property type="protein sequence ID" value="CAI2172968.1"/>
    <property type="molecule type" value="Genomic_DNA"/>
</dbReference>
<dbReference type="GO" id="GO:0005794">
    <property type="term" value="C:Golgi apparatus"/>
    <property type="evidence" value="ECO:0007669"/>
    <property type="project" value="TreeGrafter"/>
</dbReference>
<feature type="transmembrane region" description="Helical" evidence="1">
    <location>
        <begin position="105"/>
        <end position="124"/>
    </location>
</feature>
<keyword evidence="1" id="KW-1133">Transmembrane helix</keyword>
<dbReference type="Proteomes" id="UP001153678">
    <property type="component" value="Unassembled WGS sequence"/>
</dbReference>
<feature type="transmembrane region" description="Helical" evidence="1">
    <location>
        <begin position="20"/>
        <end position="38"/>
    </location>
</feature>
<dbReference type="PANTHER" id="PTHR34391">
    <property type="entry name" value="UPF0658 GOLGI APPARATUS MEMBRANE PROTEIN C1952.10C-RELATED"/>
    <property type="match status" value="1"/>
</dbReference>
<dbReference type="InterPro" id="IPR040410">
    <property type="entry name" value="UPF0658_Golgi"/>
</dbReference>
<feature type="transmembrane region" description="Helical" evidence="1">
    <location>
        <begin position="193"/>
        <end position="222"/>
    </location>
</feature>
<feature type="transmembrane region" description="Helical" evidence="1">
    <location>
        <begin position="272"/>
        <end position="290"/>
    </location>
</feature>
<accession>A0A9W4SLG9</accession>
<organism evidence="2 3">
    <name type="scientific">Funneliformis geosporum</name>
    <dbReference type="NCBI Taxonomy" id="1117311"/>
    <lineage>
        <taxon>Eukaryota</taxon>
        <taxon>Fungi</taxon>
        <taxon>Fungi incertae sedis</taxon>
        <taxon>Mucoromycota</taxon>
        <taxon>Glomeromycotina</taxon>
        <taxon>Glomeromycetes</taxon>
        <taxon>Glomerales</taxon>
        <taxon>Glomeraceae</taxon>
        <taxon>Funneliformis</taxon>
    </lineage>
</organism>
<feature type="transmembrane region" description="Helical" evidence="1">
    <location>
        <begin position="152"/>
        <end position="173"/>
    </location>
</feature>
<keyword evidence="3" id="KW-1185">Reference proteome</keyword>
<sequence length="364" mass="42519">MVALTKTLSKWLAKITESKWTKLFVLASITQLLAVIVLESRVLRRNMDFKAIIIRNIQNDVDCDLNPSKDRMSLIIQENAIFMIFQLFQLYFCLNAVINQNTIQIITLTVINFVCGFYGIVQIFEIKKWNSDLSSVLCQNIDFDRQFSSHDIPLVIVLVGFSLIMAFISFKLYQQFGWNNYKKIGADINVQKIYKATLIFVMLLKLDLFFVFLLSIEVFFLFSEKSENDKKLEFTFTLPKKVYYFHMVVTIMIFFLEILAYRSLRKEWRKGMFAYIVLSTVTIVDFVIILRSATNTVNNNWYFFIVFLSVAIVLCLTTWLYAVLIFKNFGKGLALIFKKKENHLQDPEVGGSTQGEKRFIIEED</sequence>